<dbReference type="GO" id="GO:0008887">
    <property type="term" value="F:glycerate kinase activity"/>
    <property type="evidence" value="ECO:0007669"/>
    <property type="project" value="InterPro"/>
</dbReference>
<sequence length="537" mass="59421">MVNSKAASNKQPVVMSCCGYDSCCLVHSARYCSNLTYFPLTLSPCQSAPFRSNFRLALIVAQSAQALSVWVAPGVEMSEQTPLVGFSTILKIIQQSFYYLFSRAFQNIYIRIDIILQSISYFQLQMQKSTPKQVLLVFDKFKDTLSAKKVCSAVKQALIKTFDSLNVRDMPISDGGDGFVDCMHQILIGREGIERKELAIEDPLRRETKCEYLIDREARTAYVEVANSAGLPMLAKGERDPRMASSIGTGQVMRHCYESEGARRIVLGSGGSAFVDGGFGALFQGMNIFTAYDSSGAIIDKSLFKPHMISEVSQLKLERADIINDLEIIMPCDVQNQMLGRNGAAFIFGPQKGAIEEDLPILDAHMEKTIRLYLDVIHPALSPDERDALFTTLASTKGTGAAGGLVAANLACFKNTQILNGMDYISTLVDLEHQIEQASLVFTGEGSFDLQTLEGKVVSKIHSLCRKHSKPLYILCGTNKLTLEQQKFAFSHPNDKIEVFDLVTRHGVEKAMEETERVLGEMVLSEVCQSISQNKYL</sequence>
<dbReference type="InterPro" id="IPR018197">
    <property type="entry name" value="Glycerate_kinase_RE-like"/>
</dbReference>
<evidence type="ECO:0000313" key="4">
    <source>
        <dbReference type="EMBL" id="TNV82404.1"/>
    </source>
</evidence>
<evidence type="ECO:0000256" key="3">
    <source>
        <dbReference type="ARBA" id="ARBA00022777"/>
    </source>
</evidence>
<accession>A0A8J8NY85</accession>
<dbReference type="AlphaFoldDB" id="A0A8J8NY85"/>
<evidence type="ECO:0000256" key="2">
    <source>
        <dbReference type="ARBA" id="ARBA00022679"/>
    </source>
</evidence>
<dbReference type="InterPro" id="IPR004381">
    <property type="entry name" value="Glycerate_kinase"/>
</dbReference>
<dbReference type="EMBL" id="RRYP01005000">
    <property type="protein sequence ID" value="TNV82404.1"/>
    <property type="molecule type" value="Genomic_DNA"/>
</dbReference>
<gene>
    <name evidence="4" type="ORF">FGO68_gene12830</name>
</gene>
<dbReference type="Gene3D" id="3.90.1510.10">
    <property type="entry name" value="Glycerate kinase, domain 2"/>
    <property type="match status" value="1"/>
</dbReference>
<dbReference type="PANTHER" id="PTHR21599">
    <property type="entry name" value="GLYCERATE KINASE"/>
    <property type="match status" value="1"/>
</dbReference>
<organism evidence="4 5">
    <name type="scientific">Halteria grandinella</name>
    <dbReference type="NCBI Taxonomy" id="5974"/>
    <lineage>
        <taxon>Eukaryota</taxon>
        <taxon>Sar</taxon>
        <taxon>Alveolata</taxon>
        <taxon>Ciliophora</taxon>
        <taxon>Intramacronucleata</taxon>
        <taxon>Spirotrichea</taxon>
        <taxon>Stichotrichia</taxon>
        <taxon>Sporadotrichida</taxon>
        <taxon>Halteriidae</taxon>
        <taxon>Halteria</taxon>
    </lineage>
</organism>
<keyword evidence="5" id="KW-1185">Reference proteome</keyword>
<dbReference type="InterPro" id="IPR036129">
    <property type="entry name" value="Glycerate_kinase_sf"/>
</dbReference>
<dbReference type="InterPro" id="IPR018193">
    <property type="entry name" value="Glyc_kinase_flavodox-like_fold"/>
</dbReference>
<protein>
    <recommendedName>
        <fullName evidence="6">Glycerate kinase</fullName>
    </recommendedName>
</protein>
<dbReference type="Gene3D" id="3.40.50.10350">
    <property type="entry name" value="Glycerate kinase, domain 1"/>
    <property type="match status" value="1"/>
</dbReference>
<proteinExistence type="inferred from homology"/>
<name>A0A8J8NY85_HALGN</name>
<evidence type="ECO:0008006" key="6">
    <source>
        <dbReference type="Google" id="ProtNLM"/>
    </source>
</evidence>
<reference evidence="4" key="1">
    <citation type="submission" date="2019-06" db="EMBL/GenBank/DDBJ databases">
        <authorList>
            <person name="Zheng W."/>
        </authorList>
    </citation>
    <scope>NUCLEOTIDE SEQUENCE</scope>
    <source>
        <strain evidence="4">QDHG01</strain>
    </source>
</reference>
<keyword evidence="2" id="KW-0808">Transferase</keyword>
<dbReference type="SUPFAM" id="SSF110738">
    <property type="entry name" value="Glycerate kinase I"/>
    <property type="match status" value="1"/>
</dbReference>
<comment type="similarity">
    <text evidence="1">Belongs to the glycerate kinase type-1 family.</text>
</comment>
<dbReference type="GO" id="GO:0031388">
    <property type="term" value="P:organic acid phosphorylation"/>
    <property type="evidence" value="ECO:0007669"/>
    <property type="project" value="InterPro"/>
</dbReference>
<evidence type="ECO:0000313" key="5">
    <source>
        <dbReference type="Proteomes" id="UP000785679"/>
    </source>
</evidence>
<dbReference type="Pfam" id="PF02595">
    <property type="entry name" value="Gly_kinase"/>
    <property type="match status" value="1"/>
</dbReference>
<dbReference type="PANTHER" id="PTHR21599:SF0">
    <property type="entry name" value="GLYCERATE KINASE"/>
    <property type="match status" value="1"/>
</dbReference>
<dbReference type="Proteomes" id="UP000785679">
    <property type="component" value="Unassembled WGS sequence"/>
</dbReference>
<dbReference type="OrthoDB" id="10262596at2759"/>
<evidence type="ECO:0000256" key="1">
    <source>
        <dbReference type="ARBA" id="ARBA00006284"/>
    </source>
</evidence>
<comment type="caution">
    <text evidence="4">The sequence shown here is derived from an EMBL/GenBank/DDBJ whole genome shotgun (WGS) entry which is preliminary data.</text>
</comment>
<dbReference type="NCBIfam" id="TIGR00045">
    <property type="entry name" value="glycerate kinase"/>
    <property type="match status" value="1"/>
</dbReference>
<keyword evidence="3" id="KW-0418">Kinase</keyword>